<accession>A0A2A2M5Z7</accession>
<proteinExistence type="predicted"/>
<evidence type="ECO:0000313" key="1">
    <source>
        <dbReference type="EMBL" id="PAV93803.1"/>
    </source>
</evidence>
<dbReference type="EMBL" id="LIAE01004193">
    <property type="protein sequence ID" value="PAV93803.1"/>
    <property type="molecule type" value="Genomic_DNA"/>
</dbReference>
<organism evidence="1 2">
    <name type="scientific">Diploscapter pachys</name>
    <dbReference type="NCBI Taxonomy" id="2018661"/>
    <lineage>
        <taxon>Eukaryota</taxon>
        <taxon>Metazoa</taxon>
        <taxon>Ecdysozoa</taxon>
        <taxon>Nematoda</taxon>
        <taxon>Chromadorea</taxon>
        <taxon>Rhabditida</taxon>
        <taxon>Rhabditina</taxon>
        <taxon>Rhabditomorpha</taxon>
        <taxon>Rhabditoidea</taxon>
        <taxon>Rhabditidae</taxon>
        <taxon>Diploscapter</taxon>
    </lineage>
</organism>
<evidence type="ECO:0000313" key="2">
    <source>
        <dbReference type="Proteomes" id="UP000218231"/>
    </source>
</evidence>
<dbReference type="Proteomes" id="UP000218231">
    <property type="component" value="Unassembled WGS sequence"/>
</dbReference>
<name>A0A2A2M5Z7_9BILA</name>
<dbReference type="AlphaFoldDB" id="A0A2A2M5Z7"/>
<comment type="caution">
    <text evidence="1">The sequence shown here is derived from an EMBL/GenBank/DDBJ whole genome shotgun (WGS) entry which is preliminary data.</text>
</comment>
<gene>
    <name evidence="1" type="ORF">WR25_12882</name>
</gene>
<protein>
    <submittedName>
        <fullName evidence="1">Uncharacterized protein</fullName>
    </submittedName>
</protein>
<reference evidence="1 2" key="1">
    <citation type="journal article" date="2017" name="Curr. Biol.">
        <title>Genome architecture and evolution of a unichromosomal asexual nematode.</title>
        <authorList>
            <person name="Fradin H."/>
            <person name="Zegar C."/>
            <person name="Gutwein M."/>
            <person name="Lucas J."/>
            <person name="Kovtun M."/>
            <person name="Corcoran D."/>
            <person name="Baugh L.R."/>
            <person name="Kiontke K."/>
            <person name="Gunsalus K."/>
            <person name="Fitch D.H."/>
            <person name="Piano F."/>
        </authorList>
    </citation>
    <scope>NUCLEOTIDE SEQUENCE [LARGE SCALE GENOMIC DNA]</scope>
    <source>
        <strain evidence="1">PF1309</strain>
    </source>
</reference>
<keyword evidence="2" id="KW-1185">Reference proteome</keyword>
<sequence length="105" mass="11161">MTRSGCLSPAARLVIDSEEVLLARMQSVAHRPSSRRSRSCLTGSCSTMASITRWASARASRVSTGCSRSRITLRLSGASLPFSTCRPSRRSMPSIACSAAPGRVS</sequence>